<dbReference type="SUPFAM" id="SSF46565">
    <property type="entry name" value="Chaperone J-domain"/>
    <property type="match status" value="1"/>
</dbReference>
<feature type="chain" id="PRO_5034781069" description="J domain-containing protein" evidence="8">
    <location>
        <begin position="21"/>
        <end position="353"/>
    </location>
</feature>
<dbReference type="EMBL" id="JABCYN010000025">
    <property type="protein sequence ID" value="KAF6011025.1"/>
    <property type="molecule type" value="Genomic_DNA"/>
</dbReference>
<dbReference type="InterPro" id="IPR001623">
    <property type="entry name" value="DnaJ_domain"/>
</dbReference>
<keyword evidence="1 7" id="KW-0812">Transmembrane</keyword>
<keyword evidence="3 7" id="KW-1133">Transmembrane helix</keyword>
<evidence type="ECO:0000313" key="11">
    <source>
        <dbReference type="Proteomes" id="UP000568158"/>
    </source>
</evidence>
<dbReference type="InterPro" id="IPR036869">
    <property type="entry name" value="J_dom_sf"/>
</dbReference>
<keyword evidence="2 8" id="KW-0732">Signal</keyword>
<feature type="region of interest" description="Disordered" evidence="6">
    <location>
        <begin position="247"/>
        <end position="267"/>
    </location>
</feature>
<dbReference type="GO" id="GO:0012505">
    <property type="term" value="C:endomembrane system"/>
    <property type="evidence" value="ECO:0007669"/>
    <property type="project" value="UniProtKB-SubCell"/>
</dbReference>
<organism evidence="10 11">
    <name type="scientific">Dekkera bruxellensis</name>
    <name type="common">Brettanomyces custersii</name>
    <dbReference type="NCBI Taxonomy" id="5007"/>
    <lineage>
        <taxon>Eukaryota</taxon>
        <taxon>Fungi</taxon>
        <taxon>Dikarya</taxon>
        <taxon>Ascomycota</taxon>
        <taxon>Saccharomycotina</taxon>
        <taxon>Pichiomycetes</taxon>
        <taxon>Pichiales</taxon>
        <taxon>Pichiaceae</taxon>
        <taxon>Brettanomyces</taxon>
    </lineage>
</organism>
<evidence type="ECO:0000256" key="8">
    <source>
        <dbReference type="SAM" id="SignalP"/>
    </source>
</evidence>
<feature type="signal peptide" evidence="8">
    <location>
        <begin position="1"/>
        <end position="20"/>
    </location>
</feature>
<dbReference type="PROSITE" id="PS51257">
    <property type="entry name" value="PROKAR_LIPOPROTEIN"/>
    <property type="match status" value="1"/>
</dbReference>
<comment type="subcellular location">
    <subcellularLocation>
        <location evidence="5">Endomembrane system</location>
        <topology evidence="5">Single-pass membrane protein</topology>
    </subcellularLocation>
</comment>
<feature type="region of interest" description="Disordered" evidence="6">
    <location>
        <begin position="309"/>
        <end position="333"/>
    </location>
</feature>
<dbReference type="Proteomes" id="UP000568158">
    <property type="component" value="Unassembled WGS sequence"/>
</dbReference>
<evidence type="ECO:0000256" key="3">
    <source>
        <dbReference type="ARBA" id="ARBA00022989"/>
    </source>
</evidence>
<dbReference type="SMART" id="SM00271">
    <property type="entry name" value="DnaJ"/>
    <property type="match status" value="1"/>
</dbReference>
<evidence type="ECO:0000313" key="10">
    <source>
        <dbReference type="EMBL" id="KAF6011025.1"/>
    </source>
</evidence>
<protein>
    <recommendedName>
        <fullName evidence="9">J domain-containing protein</fullName>
    </recommendedName>
</protein>
<feature type="transmembrane region" description="Helical" evidence="7">
    <location>
        <begin position="141"/>
        <end position="160"/>
    </location>
</feature>
<evidence type="ECO:0000256" key="1">
    <source>
        <dbReference type="ARBA" id="ARBA00022692"/>
    </source>
</evidence>
<evidence type="ECO:0000256" key="4">
    <source>
        <dbReference type="ARBA" id="ARBA00023136"/>
    </source>
</evidence>
<dbReference type="PANTHER" id="PTHR44653:SF2">
    <property type="entry name" value="DNAJ HOMOLOG SUBFAMILY C MEMBER 1"/>
    <property type="match status" value="1"/>
</dbReference>
<evidence type="ECO:0000259" key="9">
    <source>
        <dbReference type="PROSITE" id="PS50076"/>
    </source>
</evidence>
<evidence type="ECO:0000256" key="6">
    <source>
        <dbReference type="SAM" id="MobiDB-lite"/>
    </source>
</evidence>
<evidence type="ECO:0000256" key="7">
    <source>
        <dbReference type="SAM" id="Phobius"/>
    </source>
</evidence>
<dbReference type="Gene3D" id="1.10.287.110">
    <property type="entry name" value="DnaJ domain"/>
    <property type="match status" value="1"/>
</dbReference>
<dbReference type="PANTHER" id="PTHR44653">
    <property type="entry name" value="DNAJ HOMOLOG SUBFAMILY C MEMBER 1"/>
    <property type="match status" value="1"/>
</dbReference>
<evidence type="ECO:0000256" key="2">
    <source>
        <dbReference type="ARBA" id="ARBA00022729"/>
    </source>
</evidence>
<reference evidence="10 11" key="1">
    <citation type="journal article" date="2020" name="Appl. Microbiol. Biotechnol.">
        <title>Targeted gene deletion in Brettanomyces bruxellensis with an expression-free CRISPR-Cas9 system.</title>
        <authorList>
            <person name="Varela C."/>
            <person name="Bartel C."/>
            <person name="Onetto C."/>
            <person name="Borneman A."/>
        </authorList>
    </citation>
    <scope>NUCLEOTIDE SEQUENCE [LARGE SCALE GENOMIC DNA]</scope>
    <source>
        <strain evidence="10 11">AWRI1613</strain>
    </source>
</reference>
<dbReference type="PROSITE" id="PS50076">
    <property type="entry name" value="DNAJ_2"/>
    <property type="match status" value="1"/>
</dbReference>
<dbReference type="CDD" id="cd06257">
    <property type="entry name" value="DnaJ"/>
    <property type="match status" value="1"/>
</dbReference>
<comment type="caution">
    <text evidence="10">The sequence shown here is derived from an EMBL/GenBank/DDBJ whole genome shotgun (WGS) entry which is preliminary data.</text>
</comment>
<feature type="domain" description="J" evidence="9">
    <location>
        <begin position="47"/>
        <end position="117"/>
    </location>
</feature>
<evidence type="ECO:0000256" key="5">
    <source>
        <dbReference type="ARBA" id="ARBA00037847"/>
    </source>
</evidence>
<sequence length="353" mass="41131">MKMWSLIYIWLFVLSAACFASQFSPEDEEIFAVQSKLVEESGKKDYNFYKFLRLPKGPKSGSAEIEKHYKQLARKWHPDKFRDAKKKKRAEMRFQKLSLVIGILRNHEKKQRYDYYLNREFPQYNEKTGEYTFGHRIKPTLVAAVCIVMFLVSVFQYIILSVNRRQSQKRMGQLVNNVRMEAAEYQQGDSAAAGGSIPSFKTEIVHYNNKLFVVKPDTSVWYYNKPLPTPEDVKSSYQELSEAFEMKKEEKKRKDEESEENEQQRKQEELPLVKVEVDDVEPVKLTQLVLVKLLILPFKVVGSIFKSGEKTREDKKESPKPNRQGNLDEVKNGKVKLDSGIVIGGRKGRKGRR</sequence>
<accession>A0A8H6BFW9</accession>
<dbReference type="AlphaFoldDB" id="A0A8H6BFW9"/>
<dbReference type="Pfam" id="PF00226">
    <property type="entry name" value="DnaJ"/>
    <property type="match status" value="1"/>
</dbReference>
<proteinExistence type="predicted"/>
<gene>
    <name evidence="10" type="ORF">HII12_002618</name>
</gene>
<name>A0A8H6BFW9_DEKBR</name>
<dbReference type="InterPro" id="IPR052606">
    <property type="entry name" value="DnaJ_domain_protein"/>
</dbReference>
<keyword evidence="4 7" id="KW-0472">Membrane</keyword>